<evidence type="ECO:0000313" key="2">
    <source>
        <dbReference type="Proteomes" id="UP000528322"/>
    </source>
</evidence>
<protein>
    <submittedName>
        <fullName evidence="1">Uncharacterized protein</fullName>
    </submittedName>
</protein>
<dbReference type="EMBL" id="JACHID010000008">
    <property type="protein sequence ID" value="MBB5022112.1"/>
    <property type="molecule type" value="Genomic_DNA"/>
</dbReference>
<proteinExistence type="predicted"/>
<dbReference type="Proteomes" id="UP000528322">
    <property type="component" value="Unassembled WGS sequence"/>
</dbReference>
<keyword evidence="2" id="KW-1185">Reference proteome</keyword>
<comment type="caution">
    <text evidence="1">The sequence shown here is derived from an EMBL/GenBank/DDBJ whole genome shotgun (WGS) entry which is preliminary data.</text>
</comment>
<evidence type="ECO:0000313" key="1">
    <source>
        <dbReference type="EMBL" id="MBB5022112.1"/>
    </source>
</evidence>
<gene>
    <name evidence="1" type="ORF">HNR37_001440</name>
</gene>
<sequence>MDALDQLLKIATSAGIEIRTEKLRGNTSGGFCRIGGQPVIFLNRSHKRVIRAQVLQRALDEAQEVGVPLVRGDEDAVDPDRL</sequence>
<dbReference type="RefSeq" id="WP_183732034.1">
    <property type="nucleotide sequence ID" value="NZ_JACHID010000008.1"/>
</dbReference>
<reference evidence="1 2" key="1">
    <citation type="submission" date="2020-08" db="EMBL/GenBank/DDBJ databases">
        <title>Genomic Encyclopedia of Type Strains, Phase IV (KMG-IV): sequencing the most valuable type-strain genomes for metagenomic binning, comparative biology and taxonomic classification.</title>
        <authorList>
            <person name="Goeker M."/>
        </authorList>
    </citation>
    <scope>NUCLEOTIDE SEQUENCE [LARGE SCALE GENOMIC DNA]</scope>
    <source>
        <strain evidence="1 2">DSM 22071</strain>
    </source>
</reference>
<name>A0A7W8DH80_9BACT</name>
<accession>A0A7W8DH80</accession>
<organism evidence="1 2">
    <name type="scientific">Desulfurispira natronophila</name>
    <dbReference type="NCBI Taxonomy" id="682562"/>
    <lineage>
        <taxon>Bacteria</taxon>
        <taxon>Pseudomonadati</taxon>
        <taxon>Chrysiogenota</taxon>
        <taxon>Chrysiogenia</taxon>
        <taxon>Chrysiogenales</taxon>
        <taxon>Chrysiogenaceae</taxon>
        <taxon>Desulfurispira</taxon>
    </lineage>
</organism>
<dbReference type="AlphaFoldDB" id="A0A7W8DH80"/>